<dbReference type="OrthoDB" id="9813450at2"/>
<feature type="signal peptide" evidence="1">
    <location>
        <begin position="1"/>
        <end position="24"/>
    </location>
</feature>
<feature type="domain" description="SLH" evidence="2">
    <location>
        <begin position="324"/>
        <end position="387"/>
    </location>
</feature>
<dbReference type="PROSITE" id="PS51272">
    <property type="entry name" value="SLH"/>
    <property type="match status" value="1"/>
</dbReference>
<accession>A0A1M6IBH7</accession>
<evidence type="ECO:0000259" key="2">
    <source>
        <dbReference type="PROSITE" id="PS51272"/>
    </source>
</evidence>
<sequence length="501" mass="56395">MRKKLAMLAAFIMILNTAIYPVFASATENPSRAELEALITEVAIERGIPTVILMSIARVETVFRHYEEDGTVARGTSGSIGLMQIHNNFNQYDENLLINDIKYNINAGADTLLNKWEACLSEYGYLPSVGDMDPNILENWYFALWGYNSYVERNNPNALDKYGEKYTYQDLIYLVAENEYGQAITPVDPDCLPESGTPSKNLNVPTPEDCHEADLFFCSDGDEVMVSSGGKLNLRREPNGKIVGELTDDEVYTVIGEAVLEDGYYWYNLADEDGEEIGWAARNWLIYYDGPETDDYSDGESTTEEAIDLEEPDEPVELEPERELKEVLFKDIDGYWGRDYIVELYQDDIIKGMTDEEFAPNDTVTREQFAALLCRSFDFESDKNYEIDDKSDIGGWAYSNVETVVSLGVMETEEGNFCPKRPLSRIEAVRALAAIAEDPEMAKDFEFEDVADLSTDDLEKLGKVFSLEIMNGKSTSSFAPLDSITRGEIAKILCITRSLCP</sequence>
<evidence type="ECO:0000313" key="4">
    <source>
        <dbReference type="Proteomes" id="UP000184052"/>
    </source>
</evidence>
<dbReference type="InterPro" id="IPR023346">
    <property type="entry name" value="Lysozyme-like_dom_sf"/>
</dbReference>
<dbReference type="STRING" id="1121476.SAMN02745751_02272"/>
<proteinExistence type="predicted"/>
<name>A0A1M6IBH7_9FIRM</name>
<dbReference type="Proteomes" id="UP000184052">
    <property type="component" value="Unassembled WGS sequence"/>
</dbReference>
<evidence type="ECO:0000313" key="3">
    <source>
        <dbReference type="EMBL" id="SHJ31791.1"/>
    </source>
</evidence>
<evidence type="ECO:0000256" key="1">
    <source>
        <dbReference type="SAM" id="SignalP"/>
    </source>
</evidence>
<dbReference type="RefSeq" id="WP_073049698.1">
    <property type="nucleotide sequence ID" value="NZ_FQZL01000016.1"/>
</dbReference>
<dbReference type="AlphaFoldDB" id="A0A1M6IBH7"/>
<keyword evidence="4" id="KW-1185">Reference proteome</keyword>
<dbReference type="Pfam" id="PF00395">
    <property type="entry name" value="SLH"/>
    <property type="match status" value="3"/>
</dbReference>
<dbReference type="SUPFAM" id="SSF53955">
    <property type="entry name" value="Lysozyme-like"/>
    <property type="match status" value="1"/>
</dbReference>
<dbReference type="InterPro" id="IPR001119">
    <property type="entry name" value="SLH_dom"/>
</dbReference>
<organism evidence="3 4">
    <name type="scientific">Dethiosulfatibacter aminovorans DSM 17477</name>
    <dbReference type="NCBI Taxonomy" id="1121476"/>
    <lineage>
        <taxon>Bacteria</taxon>
        <taxon>Bacillati</taxon>
        <taxon>Bacillota</taxon>
        <taxon>Tissierellia</taxon>
        <taxon>Dethiosulfatibacter</taxon>
    </lineage>
</organism>
<dbReference type="Gene3D" id="1.10.530.10">
    <property type="match status" value="1"/>
</dbReference>
<dbReference type="EMBL" id="FQZL01000016">
    <property type="protein sequence ID" value="SHJ31791.1"/>
    <property type="molecule type" value="Genomic_DNA"/>
</dbReference>
<feature type="chain" id="PRO_5038807843" evidence="1">
    <location>
        <begin position="25"/>
        <end position="501"/>
    </location>
</feature>
<keyword evidence="1" id="KW-0732">Signal</keyword>
<protein>
    <submittedName>
        <fullName evidence="3">S-layer homology domain-containing protein</fullName>
    </submittedName>
</protein>
<gene>
    <name evidence="3" type="ORF">SAMN02745751_02272</name>
</gene>
<reference evidence="3 4" key="1">
    <citation type="submission" date="2016-11" db="EMBL/GenBank/DDBJ databases">
        <authorList>
            <person name="Jaros S."/>
            <person name="Januszkiewicz K."/>
            <person name="Wedrychowicz H."/>
        </authorList>
    </citation>
    <scope>NUCLEOTIDE SEQUENCE [LARGE SCALE GENOMIC DNA]</scope>
    <source>
        <strain evidence="3 4">DSM 17477</strain>
    </source>
</reference>